<dbReference type="Proteomes" id="UP001244341">
    <property type="component" value="Chromosome 1b"/>
</dbReference>
<dbReference type="EMBL" id="CP126208">
    <property type="protein sequence ID" value="WIA08697.1"/>
    <property type="molecule type" value="Genomic_DNA"/>
</dbReference>
<keyword evidence="5" id="KW-1185">Reference proteome</keyword>
<evidence type="ECO:0000313" key="4">
    <source>
        <dbReference type="EMBL" id="WIA08697.1"/>
    </source>
</evidence>
<dbReference type="SUPFAM" id="SSF54236">
    <property type="entry name" value="Ubiquitin-like"/>
    <property type="match status" value="1"/>
</dbReference>
<dbReference type="SMART" id="SM00166">
    <property type="entry name" value="UBX"/>
    <property type="match status" value="1"/>
</dbReference>
<dbReference type="PROSITE" id="PS50033">
    <property type="entry name" value="UBX"/>
    <property type="match status" value="1"/>
</dbReference>
<dbReference type="InterPro" id="IPR029071">
    <property type="entry name" value="Ubiquitin-like_domsf"/>
</dbReference>
<dbReference type="InterPro" id="IPR009060">
    <property type="entry name" value="UBA-like_sf"/>
</dbReference>
<feature type="compositionally biased region" description="Low complexity" evidence="2">
    <location>
        <begin position="155"/>
        <end position="164"/>
    </location>
</feature>
<protein>
    <recommendedName>
        <fullName evidence="3">UBX domain-containing protein</fullName>
    </recommendedName>
</protein>
<dbReference type="Gene3D" id="1.10.8.10">
    <property type="entry name" value="DNA helicase RuvA subunit, C-terminal domain"/>
    <property type="match status" value="1"/>
</dbReference>
<accession>A0ABY8TIA7</accession>
<sequence>MEEDRSDMIAQFCAITGAPAHIGENYLIAHDWALERAVDFYMDHPPQQGAADEAPDPFDQAAGVPVAQPDVVEIPDDDDEAAGLGELARQRASALQARQQAEQQMEDMMGSAQEMFRRSGIELPPDMLSVHGRGLGPAAGAAAAGPSSRPRRSSGGRAPAAAPADLMETDPAFMDAYDDDGFAAAAGEQYGSLHRRQQEQMLQHYQQLARQREAAAAAAAAAPPVRQRAAAAAAGDAAAGVDDDEAAAAEAAADAADAAAAAAAVTGVAVGDDEAPLDLPEGINLEEARMLEAAMLGIPYQGRMPDFSNAAAAAAAGPPLSPGAIEQRSLRAEQDAAYEESLALDRAKQESIAAAQEAAEAQERAEHEAAAAAARAEADAARALADLLQSKRQRLESSPEPAAGEAGSFTVVVRLPDGSRKGRRFRGSDQLQAVFDFVDVQCTGADAAAAAAGGSGGAAGSDGGCGGVLPGAYRLVTQFPRKVFVEGSSQSLADAGITSDSALFIEQL</sequence>
<evidence type="ECO:0000313" key="5">
    <source>
        <dbReference type="Proteomes" id="UP001244341"/>
    </source>
</evidence>
<evidence type="ECO:0000256" key="1">
    <source>
        <dbReference type="SAM" id="Coils"/>
    </source>
</evidence>
<dbReference type="InterPro" id="IPR050730">
    <property type="entry name" value="UBX_domain-protein"/>
</dbReference>
<keyword evidence="1" id="KW-0175">Coiled coil</keyword>
<dbReference type="SUPFAM" id="SSF46934">
    <property type="entry name" value="UBA-like"/>
    <property type="match status" value="1"/>
</dbReference>
<feature type="coiled-coil region" evidence="1">
    <location>
        <begin position="84"/>
        <end position="118"/>
    </location>
</feature>
<feature type="compositionally biased region" description="Low complexity" evidence="2">
    <location>
        <begin position="136"/>
        <end position="148"/>
    </location>
</feature>
<dbReference type="PANTHER" id="PTHR23322">
    <property type="entry name" value="FAS-ASSOCIATED PROTEIN"/>
    <property type="match status" value="1"/>
</dbReference>
<dbReference type="PANTHER" id="PTHR23322:SF93">
    <property type="entry name" value="UBX DOMAIN-CONTAINING PROTEIN 8"/>
    <property type="match status" value="1"/>
</dbReference>
<proteinExistence type="predicted"/>
<dbReference type="Gene3D" id="3.10.20.90">
    <property type="entry name" value="Phosphatidylinositol 3-kinase Catalytic Subunit, Chain A, domain 1"/>
    <property type="match status" value="1"/>
</dbReference>
<gene>
    <name evidence="4" type="ORF">OEZ85_008122</name>
</gene>
<dbReference type="CDD" id="cd01767">
    <property type="entry name" value="UBX"/>
    <property type="match status" value="1"/>
</dbReference>
<feature type="region of interest" description="Disordered" evidence="2">
    <location>
        <begin position="354"/>
        <end position="373"/>
    </location>
</feature>
<reference evidence="4 5" key="1">
    <citation type="submission" date="2023-05" db="EMBL/GenBank/DDBJ databases">
        <title>A 100% complete, gapless, phased diploid assembly of the Scenedesmus obliquus UTEX 3031 genome.</title>
        <authorList>
            <person name="Biondi T.C."/>
            <person name="Hanschen E.R."/>
            <person name="Kwon T."/>
            <person name="Eng W."/>
            <person name="Kruse C.P.S."/>
            <person name="Koehler S.I."/>
            <person name="Kunde Y."/>
            <person name="Gleasner C.D."/>
            <person name="You Mak K.T."/>
            <person name="Polle J."/>
            <person name="Hovde B.T."/>
            <person name="Starkenburg S.R."/>
        </authorList>
    </citation>
    <scope>NUCLEOTIDE SEQUENCE [LARGE SCALE GENOMIC DNA]</scope>
    <source>
        <strain evidence="4 5">DOE0152z</strain>
    </source>
</reference>
<evidence type="ECO:0000259" key="3">
    <source>
        <dbReference type="PROSITE" id="PS50033"/>
    </source>
</evidence>
<evidence type="ECO:0000256" key="2">
    <source>
        <dbReference type="SAM" id="MobiDB-lite"/>
    </source>
</evidence>
<dbReference type="Pfam" id="PF00789">
    <property type="entry name" value="UBX"/>
    <property type="match status" value="1"/>
</dbReference>
<dbReference type="InterPro" id="IPR001012">
    <property type="entry name" value="UBX_dom"/>
</dbReference>
<feature type="region of interest" description="Disordered" evidence="2">
    <location>
        <begin position="124"/>
        <end position="165"/>
    </location>
</feature>
<dbReference type="Pfam" id="PF14555">
    <property type="entry name" value="UBA_4"/>
    <property type="match status" value="1"/>
</dbReference>
<feature type="domain" description="UBX" evidence="3">
    <location>
        <begin position="404"/>
        <end position="505"/>
    </location>
</feature>
<name>A0ABY8TIA7_TETOB</name>
<organism evidence="4 5">
    <name type="scientific">Tetradesmus obliquus</name>
    <name type="common">Green alga</name>
    <name type="synonym">Acutodesmus obliquus</name>
    <dbReference type="NCBI Taxonomy" id="3088"/>
    <lineage>
        <taxon>Eukaryota</taxon>
        <taxon>Viridiplantae</taxon>
        <taxon>Chlorophyta</taxon>
        <taxon>core chlorophytes</taxon>
        <taxon>Chlorophyceae</taxon>
        <taxon>CS clade</taxon>
        <taxon>Sphaeropleales</taxon>
        <taxon>Scenedesmaceae</taxon>
        <taxon>Tetradesmus</taxon>
    </lineage>
</organism>